<dbReference type="RefSeq" id="WP_281999534.1">
    <property type="nucleotide sequence ID" value="NZ_AP027151.1"/>
</dbReference>
<evidence type="ECO:0000313" key="3">
    <source>
        <dbReference type="EMBL" id="BDV43424.1"/>
    </source>
</evidence>
<dbReference type="EMBL" id="AP027151">
    <property type="protein sequence ID" value="BDV43424.1"/>
    <property type="molecule type" value="Genomic_DNA"/>
</dbReference>
<evidence type="ECO:0000313" key="4">
    <source>
        <dbReference type="Proteomes" id="UP001317705"/>
    </source>
</evidence>
<gene>
    <name evidence="3" type="ORF">GURASL_23470</name>
</gene>
<dbReference type="Pfam" id="PF01875">
    <property type="entry name" value="Memo"/>
    <property type="match status" value="1"/>
</dbReference>
<evidence type="ECO:0000256" key="1">
    <source>
        <dbReference type="ARBA" id="ARBA00006315"/>
    </source>
</evidence>
<keyword evidence="4" id="KW-1185">Reference proteome</keyword>
<organism evidence="3 4">
    <name type="scientific">Geotalea uraniireducens</name>
    <dbReference type="NCBI Taxonomy" id="351604"/>
    <lineage>
        <taxon>Bacteria</taxon>
        <taxon>Pseudomonadati</taxon>
        <taxon>Thermodesulfobacteriota</taxon>
        <taxon>Desulfuromonadia</taxon>
        <taxon>Geobacterales</taxon>
        <taxon>Geobacteraceae</taxon>
        <taxon>Geotalea</taxon>
    </lineage>
</organism>
<proteinExistence type="inferred from homology"/>
<protein>
    <recommendedName>
        <fullName evidence="2">MEMO1 family protein GURASL_23470</fullName>
    </recommendedName>
</protein>
<accession>A0ABN6VTK7</accession>
<evidence type="ECO:0000256" key="2">
    <source>
        <dbReference type="HAMAP-Rule" id="MF_00055"/>
    </source>
</evidence>
<dbReference type="PANTHER" id="PTHR11060">
    <property type="entry name" value="PROTEIN MEMO1"/>
    <property type="match status" value="1"/>
</dbReference>
<dbReference type="CDD" id="cd07361">
    <property type="entry name" value="MEMO_like"/>
    <property type="match status" value="1"/>
</dbReference>
<dbReference type="SUPFAM" id="SSF53213">
    <property type="entry name" value="LigB-like"/>
    <property type="match status" value="1"/>
</dbReference>
<dbReference type="PANTHER" id="PTHR11060:SF0">
    <property type="entry name" value="PROTEIN MEMO1"/>
    <property type="match status" value="1"/>
</dbReference>
<comment type="similarity">
    <text evidence="1 2">Belongs to the MEMO1 family.</text>
</comment>
<dbReference type="InterPro" id="IPR002737">
    <property type="entry name" value="MEMO1_fam"/>
</dbReference>
<reference evidence="3 4" key="1">
    <citation type="submission" date="2022-12" db="EMBL/GenBank/DDBJ databases">
        <title>Polyphasic characterization of Geotalea uranireducens NIT-SL11 newly isolated from a complex of sewage sludge and microbially reduced graphene oxide.</title>
        <authorList>
            <person name="Xie L."/>
            <person name="Yoshida N."/>
            <person name="Meng L."/>
        </authorList>
    </citation>
    <scope>NUCLEOTIDE SEQUENCE [LARGE SCALE GENOMIC DNA]</scope>
    <source>
        <strain evidence="3 4">NIT-SL11</strain>
    </source>
</reference>
<sequence>MIRHPAVAGQFYSDDPRQLRAEMARLVPVDVPKRKVIGIVAPHAGYLYSGGVAGALYGAIELPETVIVIGPNHHGFGAAVALYPDGEWLTPFGTVPVGGHLARLLREHLPLVEVDSTAHRFEHSLEVQVPFLQYLRNDLTIVPLCLGFGDYERCQQLGEGIARAIGDFGDEVLIVASSDMTHYEPAAMARQKDQLAVAEMLALNPLGLHQVCRRQGITMCGVIPATVMLVAARSLGATKAELIRYATSGDVTGDNSQVVAYAGLAVW</sequence>
<name>A0ABN6VTK7_9BACT</name>
<dbReference type="HAMAP" id="MF_00055">
    <property type="entry name" value="MEMO1"/>
    <property type="match status" value="1"/>
</dbReference>
<dbReference type="Proteomes" id="UP001317705">
    <property type="component" value="Chromosome"/>
</dbReference>
<dbReference type="NCBIfam" id="TIGR04336">
    <property type="entry name" value="AmmeMemoSam_B"/>
    <property type="match status" value="1"/>
</dbReference>
<dbReference type="Gene3D" id="3.40.830.10">
    <property type="entry name" value="LigB-like"/>
    <property type="match status" value="1"/>
</dbReference>